<feature type="signal peptide" evidence="2">
    <location>
        <begin position="1"/>
        <end position="15"/>
    </location>
</feature>
<dbReference type="AlphaFoldDB" id="A0A8U0AWF4"/>
<dbReference type="EMBL" id="MW349946">
    <property type="protein sequence ID" value="UPN66611.1"/>
    <property type="molecule type" value="mRNA"/>
</dbReference>
<evidence type="ECO:0000256" key="2">
    <source>
        <dbReference type="SAM" id="SignalP"/>
    </source>
</evidence>
<proteinExistence type="evidence at transcript level"/>
<name>A0A8U0AWF4_9GAST</name>
<evidence type="ECO:0000313" key="3">
    <source>
        <dbReference type="EMBL" id="UPN66611.1"/>
    </source>
</evidence>
<organism evidence="3">
    <name type="scientific">Patelloida mimula</name>
    <dbReference type="NCBI Taxonomy" id="351188"/>
    <lineage>
        <taxon>Eukaryota</taxon>
        <taxon>Metazoa</taxon>
        <taxon>Spiralia</taxon>
        <taxon>Lophotrochozoa</taxon>
        <taxon>Mollusca</taxon>
        <taxon>Gastropoda</taxon>
        <taxon>Patellogastropoda</taxon>
        <taxon>Lottioidea</taxon>
        <taxon>Lottiidae</taxon>
        <taxon>Patelloida</taxon>
    </lineage>
</organism>
<accession>A0A8U0AWF4</accession>
<feature type="chain" id="PRO_5035903240" evidence="2">
    <location>
        <begin position="16"/>
        <end position="211"/>
    </location>
</feature>
<keyword evidence="2" id="KW-0732">Signal</keyword>
<sequence length="211" mass="23250">MLPLLVLGLALVAGAVPVKEQTPLPIADALQTCRDLGVDIQAYGTKDEFKATRKESKNLRRCFDILTSAEQTAVTEVAMLGVLMKRLQVRQELGEPIFELLAKGLPDVASKGITAKSITRGAKSAVLSRKKRQMYGGGEIGEDPGKRARKLRLGLPLGEPGEDPGKRMRQRQTAQQQNPAYQAWLRKYYRWYQYWAAKRRNGAAGGKGAQG</sequence>
<feature type="region of interest" description="Disordered" evidence="1">
    <location>
        <begin position="155"/>
        <end position="177"/>
    </location>
</feature>
<reference evidence="3" key="1">
    <citation type="submission" date="2020-12" db="EMBL/GenBank/DDBJ databases">
        <title>The potential for using the shell proteome in gastropod systematics, assessed in patellogastropod limpets.</title>
        <authorList>
            <person name="Colgan D.J."/>
        </authorList>
    </citation>
    <scope>NUCLEOTIDE SEQUENCE</scope>
    <source>
        <strain evidence="3">Pm882</strain>
    </source>
</reference>
<protein>
    <submittedName>
        <fullName evidence="3">Shell protein 5</fullName>
    </submittedName>
</protein>
<evidence type="ECO:0000256" key="1">
    <source>
        <dbReference type="SAM" id="MobiDB-lite"/>
    </source>
</evidence>